<feature type="repeat" description="TPR" evidence="8">
    <location>
        <begin position="182"/>
        <end position="215"/>
    </location>
</feature>
<dbReference type="Pfam" id="PF07568">
    <property type="entry name" value="HisKA_2"/>
    <property type="match status" value="1"/>
</dbReference>
<evidence type="ECO:0000256" key="8">
    <source>
        <dbReference type="PROSITE-ProRule" id="PRU00339"/>
    </source>
</evidence>
<keyword evidence="9" id="KW-0472">Membrane</keyword>
<evidence type="ECO:0000256" key="1">
    <source>
        <dbReference type="ARBA" id="ARBA00000085"/>
    </source>
</evidence>
<keyword evidence="8" id="KW-0802">TPR repeat</keyword>
<dbReference type="GO" id="GO:0005524">
    <property type="term" value="F:ATP binding"/>
    <property type="evidence" value="ECO:0007669"/>
    <property type="project" value="UniProtKB-KW"/>
</dbReference>
<evidence type="ECO:0000259" key="10">
    <source>
        <dbReference type="Pfam" id="PF07568"/>
    </source>
</evidence>
<sequence length="625" mass="68192">MPAADGIPALKLEALAPEARFKAALAKATVSPGTDATRQRSQLRKRVAEARERGDLVAENFALRSLSDYLRDSSSQDGLPEIAARFRELHVLLDSPVPLVNALMAEAFVARLNQDTVTAIEKTQQRIQVLENAGESALAGTANLSLGKAIFDLGDYELAISIYETAARELEQGNLKSSVNYASATLSIGYSLLELERYEEAMAIFDEVTQLEESNDSTVLASYIDTARAKTLYGMGQPDAAFRVADRVLERGLDFLPAPVYAEFSVWKAARLLDANRIVEAEQALKFGATAIDLDSGETIETKLDGVDPFYAVNYARNMAIVMDRLGRPSEALRYARYALSNYADWMQAEKLQATVNVETLMQIRSRDEAIAGLERDRLLQAARLDRAQLRQNSAILGALAVAIIAVLIFVAYRNQKRAATLQTLIVSEEQHRTKNALQLAASLIRAEARQRNQGADALSASEPSEVAQRIKVMSMVYDRLHRSTEGANVDARPFLTDLSREVLSAFRSGGPIGLELDVEDRQLHASVVTPIGLIVCEALMNVCKHAFGSKEPGSVAVTLRTEGRQRVLLISDDGDGPPDPDKISGGGTQLIHDLADQLGAQAQMLDDCGTTWRIAPIPDRLRGA</sequence>
<accession>A0ABS6SLT6</accession>
<evidence type="ECO:0000256" key="2">
    <source>
        <dbReference type="ARBA" id="ARBA00012438"/>
    </source>
</evidence>
<gene>
    <name evidence="12" type="ORF">KCG45_07345</name>
</gene>
<keyword evidence="9" id="KW-0812">Transmembrane</keyword>
<keyword evidence="6" id="KW-0418">Kinase</keyword>
<organism evidence="12 13">
    <name type="scientific">Erythrobacter ani</name>
    <dbReference type="NCBI Taxonomy" id="2827235"/>
    <lineage>
        <taxon>Bacteria</taxon>
        <taxon>Pseudomonadati</taxon>
        <taxon>Pseudomonadota</taxon>
        <taxon>Alphaproteobacteria</taxon>
        <taxon>Sphingomonadales</taxon>
        <taxon>Erythrobacteraceae</taxon>
        <taxon>Erythrobacter/Porphyrobacter group</taxon>
        <taxon>Erythrobacter</taxon>
    </lineage>
</organism>
<dbReference type="InterPro" id="IPR003594">
    <property type="entry name" value="HATPase_dom"/>
</dbReference>
<feature type="domain" description="Signal transduction histidine kinase subgroup 2 dimerisation and phosphoacceptor" evidence="10">
    <location>
        <begin position="429"/>
        <end position="505"/>
    </location>
</feature>
<evidence type="ECO:0000256" key="9">
    <source>
        <dbReference type="SAM" id="Phobius"/>
    </source>
</evidence>
<dbReference type="InterPro" id="IPR011495">
    <property type="entry name" value="Sig_transdc_His_kin_sub2_dim/P"/>
</dbReference>
<feature type="transmembrane region" description="Helical" evidence="9">
    <location>
        <begin position="395"/>
        <end position="413"/>
    </location>
</feature>
<dbReference type="Pfam" id="PF14938">
    <property type="entry name" value="SNAP"/>
    <property type="match status" value="1"/>
</dbReference>
<dbReference type="RefSeq" id="WP_218316599.1">
    <property type="nucleotide sequence ID" value="NZ_JAGSPB010000002.1"/>
</dbReference>
<dbReference type="EC" id="2.7.13.3" evidence="2"/>
<dbReference type="Proteomes" id="UP000699975">
    <property type="component" value="Unassembled WGS sequence"/>
</dbReference>
<proteinExistence type="predicted"/>
<dbReference type="EMBL" id="JAGSPB010000002">
    <property type="protein sequence ID" value="MBV7265991.1"/>
    <property type="molecule type" value="Genomic_DNA"/>
</dbReference>
<name>A0ABS6SLT6_9SPHN</name>
<evidence type="ECO:0000313" key="13">
    <source>
        <dbReference type="Proteomes" id="UP000699975"/>
    </source>
</evidence>
<evidence type="ECO:0000259" key="11">
    <source>
        <dbReference type="Pfam" id="PF13581"/>
    </source>
</evidence>
<dbReference type="PANTHER" id="PTHR41523:SF8">
    <property type="entry name" value="ETHYLENE RESPONSE SENSOR PROTEIN"/>
    <property type="match status" value="1"/>
</dbReference>
<feature type="domain" description="Histidine kinase/HSP90-like ATPase" evidence="11">
    <location>
        <begin position="522"/>
        <end position="599"/>
    </location>
</feature>
<evidence type="ECO:0000313" key="12">
    <source>
        <dbReference type="EMBL" id="MBV7265991.1"/>
    </source>
</evidence>
<reference evidence="12 13" key="1">
    <citation type="submission" date="2021-04" db="EMBL/GenBank/DDBJ databases">
        <authorList>
            <person name="Pira H."/>
            <person name="Risdian C."/>
            <person name="Wink J."/>
        </authorList>
    </citation>
    <scope>NUCLEOTIDE SEQUENCE [LARGE SCALE GENOMIC DNA]</scope>
    <source>
        <strain evidence="12 13">WH131</strain>
    </source>
</reference>
<keyword evidence="7 12" id="KW-0067">ATP-binding</keyword>
<protein>
    <recommendedName>
        <fullName evidence="2">histidine kinase</fullName>
        <ecNumber evidence="2">2.7.13.3</ecNumber>
    </recommendedName>
</protein>
<keyword evidence="9" id="KW-1133">Transmembrane helix</keyword>
<dbReference type="PANTHER" id="PTHR41523">
    <property type="entry name" value="TWO-COMPONENT SYSTEM SENSOR PROTEIN"/>
    <property type="match status" value="1"/>
</dbReference>
<evidence type="ECO:0000256" key="6">
    <source>
        <dbReference type="ARBA" id="ARBA00022777"/>
    </source>
</evidence>
<keyword evidence="5" id="KW-0547">Nucleotide-binding</keyword>
<evidence type="ECO:0000256" key="3">
    <source>
        <dbReference type="ARBA" id="ARBA00022553"/>
    </source>
</evidence>
<keyword evidence="3" id="KW-0597">Phosphoprotein</keyword>
<dbReference type="SMART" id="SM00028">
    <property type="entry name" value="TPR"/>
    <property type="match status" value="2"/>
</dbReference>
<comment type="caution">
    <text evidence="12">The sequence shown here is derived from an EMBL/GenBank/DDBJ whole genome shotgun (WGS) entry which is preliminary data.</text>
</comment>
<keyword evidence="13" id="KW-1185">Reference proteome</keyword>
<dbReference type="PROSITE" id="PS50005">
    <property type="entry name" value="TPR"/>
    <property type="match status" value="1"/>
</dbReference>
<keyword evidence="4" id="KW-0808">Transferase</keyword>
<comment type="catalytic activity">
    <reaction evidence="1">
        <text>ATP + protein L-histidine = ADP + protein N-phospho-L-histidine.</text>
        <dbReference type="EC" id="2.7.13.3"/>
    </reaction>
</comment>
<evidence type="ECO:0000256" key="5">
    <source>
        <dbReference type="ARBA" id="ARBA00022741"/>
    </source>
</evidence>
<dbReference type="Pfam" id="PF13581">
    <property type="entry name" value="HATPase_c_2"/>
    <property type="match status" value="1"/>
</dbReference>
<evidence type="ECO:0000256" key="7">
    <source>
        <dbReference type="ARBA" id="ARBA00022840"/>
    </source>
</evidence>
<evidence type="ECO:0000256" key="4">
    <source>
        <dbReference type="ARBA" id="ARBA00022679"/>
    </source>
</evidence>
<dbReference type="InterPro" id="IPR019734">
    <property type="entry name" value="TPR_rpt"/>
</dbReference>